<dbReference type="PATRIC" id="fig|1088869.3.peg.1768"/>
<dbReference type="Gene3D" id="2.60.120.260">
    <property type="entry name" value="Galactose-binding domain-like"/>
    <property type="match status" value="1"/>
</dbReference>
<gene>
    <name evidence="5" type="ORF">GMO_17730</name>
</gene>
<dbReference type="AlphaFoldDB" id="G6XK44"/>
<dbReference type="GO" id="GO:0016020">
    <property type="term" value="C:membrane"/>
    <property type="evidence" value="ECO:0007669"/>
    <property type="project" value="UniProtKB-SubCell"/>
</dbReference>
<keyword evidence="6" id="KW-1185">Reference proteome</keyword>
<keyword evidence="3" id="KW-1133">Transmembrane helix</keyword>
<dbReference type="PROSITE" id="PS50022">
    <property type="entry name" value="FA58C_3"/>
    <property type="match status" value="1"/>
</dbReference>
<sequence>MTEQYKYKYSIMTCCRWEYNNISEWISYHKELGFNHIYIYCNDDDPRDLYTNCIPFLSEENKYVTFIHCTEVGNQAGMILDFLKRFKNETEWITFLDIDEFFLLRNVDNVGNFMSKFQEDDAVYFNWSMFGTNSFEKRPEGSVLLNYFYREETLHPLTKVISKTKIYSDQWIEKNPSDSIHHGISNYLINFKCVNVIGKSINDIIGGDADNFIENQAKYLSNNSNQIRSVAVVNHYFMKSNEDFIRRWQRSVSKTFSNQKIWKDAFDSGKYKEIIKLSNVKDTYLRDFWRKKTSGAFQITIGDKSVIISKGKKCTQSSISEWSKGSSLEEDATFLVEDVKESAYNNHTSLEDNPWWMIDLESIKEIKEIKIYNRNDSVLISERIKNIAIYFSNFGDEWRNKISISDINWGDENILLVNLMENPIDARFLKIEVVGENFLHFRGVEIY</sequence>
<name>G6XK44_9PROT</name>
<dbReference type="RefSeq" id="WP_008851920.1">
    <property type="nucleotide sequence ID" value="NZ_AGQV01000005.1"/>
</dbReference>
<protein>
    <recommendedName>
        <fullName evidence="4">F5/8 type C domain-containing protein</fullName>
    </recommendedName>
</protein>
<dbReference type="Pfam" id="PF13704">
    <property type="entry name" value="Glyco_tranf_2_4"/>
    <property type="match status" value="1"/>
</dbReference>
<dbReference type="InterPro" id="IPR000421">
    <property type="entry name" value="FA58C"/>
</dbReference>
<dbReference type="SUPFAM" id="SSF49785">
    <property type="entry name" value="Galactose-binding domain-like"/>
    <property type="match status" value="1"/>
</dbReference>
<evidence type="ECO:0000313" key="5">
    <source>
        <dbReference type="EMBL" id="EHH68006.1"/>
    </source>
</evidence>
<dbReference type="EMBL" id="AGQV01000005">
    <property type="protein sequence ID" value="EHH68006.1"/>
    <property type="molecule type" value="Genomic_DNA"/>
</dbReference>
<evidence type="ECO:0000259" key="4">
    <source>
        <dbReference type="PROSITE" id="PS50022"/>
    </source>
</evidence>
<evidence type="ECO:0000313" key="6">
    <source>
        <dbReference type="Proteomes" id="UP000004949"/>
    </source>
</evidence>
<dbReference type="Pfam" id="PF00754">
    <property type="entry name" value="F5_F8_type_C"/>
    <property type="match status" value="1"/>
</dbReference>
<dbReference type="PANTHER" id="PTHR21461:SF69">
    <property type="entry name" value="GLYCOSYLTRANSFERASE FAMILY 92 PROTEIN"/>
    <property type="match status" value="1"/>
</dbReference>
<accession>G6XK44</accession>
<dbReference type="PANTHER" id="PTHR21461">
    <property type="entry name" value="GLYCOSYLTRANSFERASE FAMILY 92 PROTEIN"/>
    <property type="match status" value="1"/>
</dbReference>
<dbReference type="OrthoDB" id="1997677at2"/>
<dbReference type="GO" id="GO:0005737">
    <property type="term" value="C:cytoplasm"/>
    <property type="evidence" value="ECO:0007669"/>
    <property type="project" value="TreeGrafter"/>
</dbReference>
<dbReference type="eggNOG" id="COG0463">
    <property type="taxonomic scope" value="Bacteria"/>
</dbReference>
<dbReference type="Proteomes" id="UP000004949">
    <property type="component" value="Unassembled WGS sequence"/>
</dbReference>
<proteinExistence type="predicted"/>
<evidence type="ECO:0000256" key="1">
    <source>
        <dbReference type="ARBA" id="ARBA00004167"/>
    </source>
</evidence>
<reference evidence="5 6" key="1">
    <citation type="submission" date="2011-10" db="EMBL/GenBank/DDBJ databases">
        <title>Genome sequence of Gluconobacter morbifer G707, isolated from Drosophila gut.</title>
        <authorList>
            <person name="Lee W.-J."/>
            <person name="Kim E.-K."/>
        </authorList>
    </citation>
    <scope>NUCLEOTIDE SEQUENCE [LARGE SCALE GENOMIC DNA]</scope>
    <source>
        <strain evidence="5 6">G707</strain>
    </source>
</reference>
<organism evidence="5 6">
    <name type="scientific">Gluconobacter morbifer G707</name>
    <dbReference type="NCBI Taxonomy" id="1088869"/>
    <lineage>
        <taxon>Bacteria</taxon>
        <taxon>Pseudomonadati</taxon>
        <taxon>Pseudomonadota</taxon>
        <taxon>Alphaproteobacteria</taxon>
        <taxon>Acetobacterales</taxon>
        <taxon>Acetobacteraceae</taxon>
        <taxon>Gluconobacter</taxon>
    </lineage>
</organism>
<evidence type="ECO:0000256" key="3">
    <source>
        <dbReference type="ARBA" id="ARBA00022989"/>
    </source>
</evidence>
<feature type="domain" description="F5/8 type C" evidence="4">
    <location>
        <begin position="296"/>
        <end position="447"/>
    </location>
</feature>
<comment type="subcellular location">
    <subcellularLocation>
        <location evidence="1">Membrane</location>
        <topology evidence="1">Single-pass membrane protein</topology>
    </subcellularLocation>
</comment>
<dbReference type="eggNOG" id="COG0457">
    <property type="taxonomic scope" value="Bacteria"/>
</dbReference>
<dbReference type="InterPro" id="IPR008979">
    <property type="entry name" value="Galactose-bd-like_sf"/>
</dbReference>
<comment type="caution">
    <text evidence="5">The sequence shown here is derived from an EMBL/GenBank/DDBJ whole genome shotgun (WGS) entry which is preliminary data.</text>
</comment>
<dbReference type="STRING" id="1088869.GMO_17730"/>
<dbReference type="GO" id="GO:0016757">
    <property type="term" value="F:glycosyltransferase activity"/>
    <property type="evidence" value="ECO:0007669"/>
    <property type="project" value="TreeGrafter"/>
</dbReference>
<keyword evidence="3" id="KW-0472">Membrane</keyword>
<keyword evidence="2" id="KW-0812">Transmembrane</keyword>
<evidence type="ECO:0000256" key="2">
    <source>
        <dbReference type="ARBA" id="ARBA00022692"/>
    </source>
</evidence>